<reference evidence="1 2" key="1">
    <citation type="journal article" date="2019" name="Sci. Rep.">
        <title>Orb-weaving spider Araneus ventricosus genome elucidates the spidroin gene catalogue.</title>
        <authorList>
            <person name="Kono N."/>
            <person name="Nakamura H."/>
            <person name="Ohtoshi R."/>
            <person name="Moran D.A.P."/>
            <person name="Shinohara A."/>
            <person name="Yoshida Y."/>
            <person name="Fujiwara M."/>
            <person name="Mori M."/>
            <person name="Tomita M."/>
            <person name="Arakawa K."/>
        </authorList>
    </citation>
    <scope>NUCLEOTIDE SEQUENCE [LARGE SCALE GENOMIC DNA]</scope>
</reference>
<organism evidence="1 2">
    <name type="scientific">Araneus ventricosus</name>
    <name type="common">Orbweaver spider</name>
    <name type="synonym">Epeira ventricosa</name>
    <dbReference type="NCBI Taxonomy" id="182803"/>
    <lineage>
        <taxon>Eukaryota</taxon>
        <taxon>Metazoa</taxon>
        <taxon>Ecdysozoa</taxon>
        <taxon>Arthropoda</taxon>
        <taxon>Chelicerata</taxon>
        <taxon>Arachnida</taxon>
        <taxon>Araneae</taxon>
        <taxon>Araneomorphae</taxon>
        <taxon>Entelegynae</taxon>
        <taxon>Araneoidea</taxon>
        <taxon>Araneidae</taxon>
        <taxon>Araneus</taxon>
    </lineage>
</organism>
<accession>A0A4Y2AU04</accession>
<dbReference type="Proteomes" id="UP000499080">
    <property type="component" value="Unassembled WGS sequence"/>
</dbReference>
<dbReference type="EMBL" id="BGPR01000033">
    <property type="protein sequence ID" value="GBL83522.1"/>
    <property type="molecule type" value="Genomic_DNA"/>
</dbReference>
<comment type="caution">
    <text evidence="1">The sequence shown here is derived from an EMBL/GenBank/DDBJ whole genome shotgun (WGS) entry which is preliminary data.</text>
</comment>
<protein>
    <submittedName>
        <fullName evidence="1">Uncharacterized protein</fullName>
    </submittedName>
</protein>
<evidence type="ECO:0000313" key="1">
    <source>
        <dbReference type="EMBL" id="GBL83522.1"/>
    </source>
</evidence>
<name>A0A4Y2AU04_ARAVE</name>
<sequence>MTVSCQNRSSLWKLRRTGVVWCARLDIHDLSTSKPVVNMETGQNCVAWSVKIHIHDSSPPKPIVNMETIYNWNGVVRRAGHSRPLHVQTSCQCGNWSELCGVETPRQNRSSMWKLVRTGMVWFVRLDIHDPSTSKPVVNVETGQNCVAWSVKIHIHDSSPPKPIVNMETI</sequence>
<proteinExistence type="predicted"/>
<gene>
    <name evidence="1" type="ORF">AVEN_196367_1</name>
</gene>
<keyword evidence="2" id="KW-1185">Reference proteome</keyword>
<dbReference type="AlphaFoldDB" id="A0A4Y2AU04"/>
<evidence type="ECO:0000313" key="2">
    <source>
        <dbReference type="Proteomes" id="UP000499080"/>
    </source>
</evidence>